<organism evidence="7 8">
    <name type="scientific">Parvicella tangerina</name>
    <dbReference type="NCBI Taxonomy" id="2829795"/>
    <lineage>
        <taxon>Bacteria</taxon>
        <taxon>Pseudomonadati</taxon>
        <taxon>Bacteroidota</taxon>
        <taxon>Flavobacteriia</taxon>
        <taxon>Flavobacteriales</taxon>
        <taxon>Parvicellaceae</taxon>
        <taxon>Parvicella</taxon>
    </lineage>
</organism>
<feature type="transmembrane region" description="Helical" evidence="5">
    <location>
        <begin position="30"/>
        <end position="48"/>
    </location>
</feature>
<evidence type="ECO:0000259" key="6">
    <source>
        <dbReference type="Pfam" id="PF04932"/>
    </source>
</evidence>
<evidence type="ECO:0000256" key="3">
    <source>
        <dbReference type="ARBA" id="ARBA00022989"/>
    </source>
</evidence>
<feature type="transmembrane region" description="Helical" evidence="5">
    <location>
        <begin position="83"/>
        <end position="106"/>
    </location>
</feature>
<feature type="transmembrane region" description="Helical" evidence="5">
    <location>
        <begin position="193"/>
        <end position="214"/>
    </location>
</feature>
<evidence type="ECO:0000256" key="2">
    <source>
        <dbReference type="ARBA" id="ARBA00022692"/>
    </source>
</evidence>
<feature type="domain" description="O-antigen ligase-related" evidence="6">
    <location>
        <begin position="351"/>
        <end position="427"/>
    </location>
</feature>
<feature type="transmembrane region" description="Helical" evidence="5">
    <location>
        <begin position="160"/>
        <end position="186"/>
    </location>
</feature>
<keyword evidence="3 5" id="KW-1133">Transmembrane helix</keyword>
<dbReference type="GO" id="GO:0016020">
    <property type="term" value="C:membrane"/>
    <property type="evidence" value="ECO:0007669"/>
    <property type="project" value="UniProtKB-SubCell"/>
</dbReference>
<keyword evidence="4 5" id="KW-0472">Membrane</keyword>
<evidence type="ECO:0000256" key="5">
    <source>
        <dbReference type="SAM" id="Phobius"/>
    </source>
</evidence>
<evidence type="ECO:0000313" key="8">
    <source>
        <dbReference type="Proteomes" id="UP000683507"/>
    </source>
</evidence>
<dbReference type="Proteomes" id="UP000683507">
    <property type="component" value="Chromosome"/>
</dbReference>
<sequence length="494" mass="56156">MSIGVIAISANWILEGNFKEKWNTLKDRKFLVVIFLLFFLIHVVWGVLSDNFTDVLDDLRRKLPFLALPVTIGTSKKLNQKELSAILIFFLLGLMISSSIGFYKFVNHDYENYRDLSIFISHIRFGLFLGMGVGVALYLFTITQHLGKYLYLLPTIYFLLFIRVLGSGTGYLAGGLALALSLIYIAKSVNKKWVYYGSIALLFLGVFSVGFYTYREYQSFMTPREGVFENPPVYTAQMNLYEHHPELEIYENGYPVFMNYCPLELEESWNKRSLIPIDSLDQKGQIIQGTILRYMTSKGLYKDAKGVAQLTAEDIKNIENGITSIAPPKSGFSARVQESVLEYVMFKNNLNPNGHSLVQRLYYLQAGWHIASTNLLAGVTIGGEEKAYQDYYKSVNSPLSDEHRLKAHNQFLSFFVCFGIIGTLILLFSLVYPIIKTPINFMGILFISLSLIGFFTDDMLNRQAGVTFIALFYSLIFLSGTNLKRDNFIPDTVN</sequence>
<feature type="transmembrane region" description="Helical" evidence="5">
    <location>
        <begin position="411"/>
        <end position="432"/>
    </location>
</feature>
<name>A0A916JQ92_9FLAO</name>
<dbReference type="PANTHER" id="PTHR37422:SF23">
    <property type="entry name" value="TEICHURONIC ACID BIOSYNTHESIS PROTEIN TUAE"/>
    <property type="match status" value="1"/>
</dbReference>
<comment type="subcellular location">
    <subcellularLocation>
        <location evidence="1">Membrane</location>
        <topology evidence="1">Multi-pass membrane protein</topology>
    </subcellularLocation>
</comment>
<feature type="transmembrane region" description="Helical" evidence="5">
    <location>
        <begin position="118"/>
        <end position="140"/>
    </location>
</feature>
<evidence type="ECO:0000256" key="4">
    <source>
        <dbReference type="ARBA" id="ARBA00023136"/>
    </source>
</evidence>
<dbReference type="InterPro" id="IPR051533">
    <property type="entry name" value="WaaL-like"/>
</dbReference>
<keyword evidence="8" id="KW-1185">Reference proteome</keyword>
<dbReference type="InterPro" id="IPR007016">
    <property type="entry name" value="O-antigen_ligase-rel_domated"/>
</dbReference>
<accession>A0A916JQ92</accession>
<keyword evidence="2 5" id="KW-0812">Transmembrane</keyword>
<dbReference type="KEGG" id="ptan:CRYO30217_02925"/>
<feature type="transmembrane region" description="Helical" evidence="5">
    <location>
        <begin position="462"/>
        <end position="480"/>
    </location>
</feature>
<dbReference type="PANTHER" id="PTHR37422">
    <property type="entry name" value="TEICHURONIC ACID BIOSYNTHESIS PROTEIN TUAE"/>
    <property type="match status" value="1"/>
</dbReference>
<dbReference type="EMBL" id="OU015584">
    <property type="protein sequence ID" value="CAG5085897.1"/>
    <property type="molecule type" value="Genomic_DNA"/>
</dbReference>
<proteinExistence type="predicted"/>
<dbReference type="AlphaFoldDB" id="A0A916JQ92"/>
<evidence type="ECO:0000256" key="1">
    <source>
        <dbReference type="ARBA" id="ARBA00004141"/>
    </source>
</evidence>
<reference evidence="7" key="1">
    <citation type="submission" date="2021-04" db="EMBL/GenBank/DDBJ databases">
        <authorList>
            <person name="Rodrigo-Torres L."/>
            <person name="Arahal R. D."/>
            <person name="Lucena T."/>
        </authorList>
    </citation>
    <scope>NUCLEOTIDE SEQUENCE</scope>
    <source>
        <strain evidence="7">AS29M-1</strain>
    </source>
</reference>
<dbReference type="Pfam" id="PF04932">
    <property type="entry name" value="Wzy_C"/>
    <property type="match status" value="1"/>
</dbReference>
<evidence type="ECO:0000313" key="7">
    <source>
        <dbReference type="EMBL" id="CAG5085897.1"/>
    </source>
</evidence>
<gene>
    <name evidence="7" type="ORF">CRYO30217_02925</name>
</gene>
<feature type="transmembrane region" description="Helical" evidence="5">
    <location>
        <begin position="439"/>
        <end position="456"/>
    </location>
</feature>
<protein>
    <recommendedName>
        <fullName evidence="6">O-antigen ligase-related domain-containing protein</fullName>
    </recommendedName>
</protein>